<organism evidence="14 15">
    <name type="scientific">Maribacter algarum</name>
    <name type="common">ex Zhang et al. 2020</name>
    <dbReference type="NCBI Taxonomy" id="2578118"/>
    <lineage>
        <taxon>Bacteria</taxon>
        <taxon>Pseudomonadati</taxon>
        <taxon>Bacteroidota</taxon>
        <taxon>Flavobacteriia</taxon>
        <taxon>Flavobacteriales</taxon>
        <taxon>Flavobacteriaceae</taxon>
        <taxon>Maribacter</taxon>
    </lineage>
</organism>
<reference evidence="14 15" key="1">
    <citation type="submission" date="2019-05" db="EMBL/GenBank/DDBJ databases">
        <authorList>
            <person name="Zhang J.-Y."/>
            <person name="Feg X."/>
            <person name="Du Z.-J."/>
        </authorList>
    </citation>
    <scope>NUCLEOTIDE SEQUENCE [LARGE SCALE GENOMIC DNA]</scope>
    <source>
        <strain evidence="14 15">RZ26</strain>
    </source>
</reference>
<keyword evidence="5 13" id="KW-0444">Lipid biosynthesis</keyword>
<evidence type="ECO:0000256" key="2">
    <source>
        <dbReference type="ARBA" id="ARBA00004870"/>
    </source>
</evidence>
<dbReference type="InterPro" id="IPR027417">
    <property type="entry name" value="P-loop_NTPase"/>
</dbReference>
<dbReference type="RefSeq" id="WP_138658979.1">
    <property type="nucleotide sequence ID" value="NZ_VATY01000003.1"/>
</dbReference>
<dbReference type="Proteomes" id="UP000310314">
    <property type="component" value="Unassembled WGS sequence"/>
</dbReference>
<comment type="function">
    <text evidence="1 13">Transfers the gamma-phosphate of ATP to the 4'-position of a tetraacyldisaccharide 1-phosphate intermediate (termed DS-1-P) to form tetraacyldisaccharide 1,4'-bis-phosphate (lipid IVA).</text>
</comment>
<evidence type="ECO:0000256" key="4">
    <source>
        <dbReference type="ARBA" id="ARBA00016436"/>
    </source>
</evidence>
<dbReference type="EMBL" id="VATY01000003">
    <property type="protein sequence ID" value="TMM56112.1"/>
    <property type="molecule type" value="Genomic_DNA"/>
</dbReference>
<keyword evidence="7 13" id="KW-0808">Transferase</keyword>
<evidence type="ECO:0000256" key="12">
    <source>
        <dbReference type="ARBA" id="ARBA00029757"/>
    </source>
</evidence>
<evidence type="ECO:0000256" key="13">
    <source>
        <dbReference type="HAMAP-Rule" id="MF_00409"/>
    </source>
</evidence>
<dbReference type="UniPathway" id="UPA00359">
    <property type="reaction ID" value="UER00482"/>
</dbReference>
<gene>
    <name evidence="13 14" type="primary">lpxK</name>
    <name evidence="14" type="ORF">FEE95_15905</name>
</gene>
<feature type="binding site" evidence="13">
    <location>
        <begin position="47"/>
        <end position="54"/>
    </location>
    <ligand>
        <name>ATP</name>
        <dbReference type="ChEBI" id="CHEBI:30616"/>
    </ligand>
</feature>
<dbReference type="SUPFAM" id="SSF52540">
    <property type="entry name" value="P-loop containing nucleoside triphosphate hydrolases"/>
    <property type="match status" value="1"/>
</dbReference>
<dbReference type="HAMAP" id="MF_00409">
    <property type="entry name" value="LpxK"/>
    <property type="match status" value="1"/>
</dbReference>
<dbReference type="AlphaFoldDB" id="A0A5S3PNQ7"/>
<dbReference type="Pfam" id="PF02606">
    <property type="entry name" value="LpxK"/>
    <property type="match status" value="1"/>
</dbReference>
<evidence type="ECO:0000256" key="9">
    <source>
        <dbReference type="ARBA" id="ARBA00022777"/>
    </source>
</evidence>
<accession>A0A5S3PNQ7</accession>
<keyword evidence="11 13" id="KW-0443">Lipid metabolism</keyword>
<dbReference type="GO" id="GO:0009244">
    <property type="term" value="P:lipopolysaccharide core region biosynthetic process"/>
    <property type="evidence" value="ECO:0007669"/>
    <property type="project" value="TreeGrafter"/>
</dbReference>
<dbReference type="InterPro" id="IPR003758">
    <property type="entry name" value="LpxK"/>
</dbReference>
<sequence>MWLLRKVLFPVSLVYGLVVYLRNRCYDWGLFPSESYQTPIICIGNLNVGGTGKTPMVELLISLLQEKYKVAVLSRGYRRKSRGFVLANADSTVNDLGDEPYQIHMKFKNIQVAVDADRQNGIALLEKDVKPDVILMDDAFQHRKVKPGFSILLTAFDSLYTSDWYLPSGNLRDSRREARRADILVVTKNPLESTYAEHIKIKHKLGPKPHQKTLFSYLDYDRNLQGNRELKHIDDLKGKKITLVTGIANPNPLTFFLEENGILFEHLSFKDHHNFNVQEIEMIKSKPNVLTTEKDFVRLKNDVTCNYIEIKHLFFDQGLDELKTDLEEFMSQYS</sequence>
<dbReference type="OrthoDB" id="9766423at2"/>
<comment type="catalytic activity">
    <reaction evidence="13">
        <text>a lipid A disaccharide + ATP = a lipid IVA + ADP + H(+)</text>
        <dbReference type="Rhea" id="RHEA:67840"/>
        <dbReference type="ChEBI" id="CHEBI:15378"/>
        <dbReference type="ChEBI" id="CHEBI:30616"/>
        <dbReference type="ChEBI" id="CHEBI:176343"/>
        <dbReference type="ChEBI" id="CHEBI:176425"/>
        <dbReference type="ChEBI" id="CHEBI:456216"/>
        <dbReference type="EC" id="2.7.1.130"/>
    </reaction>
</comment>
<dbReference type="GO" id="GO:0005886">
    <property type="term" value="C:plasma membrane"/>
    <property type="evidence" value="ECO:0007669"/>
    <property type="project" value="TreeGrafter"/>
</dbReference>
<dbReference type="GO" id="GO:0009245">
    <property type="term" value="P:lipid A biosynthetic process"/>
    <property type="evidence" value="ECO:0007669"/>
    <property type="project" value="UniProtKB-UniRule"/>
</dbReference>
<dbReference type="GO" id="GO:0005524">
    <property type="term" value="F:ATP binding"/>
    <property type="evidence" value="ECO:0007669"/>
    <property type="project" value="UniProtKB-UniRule"/>
</dbReference>
<name>A0A5S3PNQ7_9FLAO</name>
<keyword evidence="15" id="KW-1185">Reference proteome</keyword>
<keyword evidence="6 13" id="KW-0441">Lipid A biosynthesis</keyword>
<proteinExistence type="inferred from homology"/>
<evidence type="ECO:0000313" key="14">
    <source>
        <dbReference type="EMBL" id="TMM56112.1"/>
    </source>
</evidence>
<protein>
    <recommendedName>
        <fullName evidence="4 13">Tetraacyldisaccharide 4'-kinase</fullName>
        <ecNumber evidence="3 13">2.7.1.130</ecNumber>
    </recommendedName>
    <alternativeName>
        <fullName evidence="12 13">Lipid A 4'-kinase</fullName>
    </alternativeName>
</protein>
<evidence type="ECO:0000256" key="6">
    <source>
        <dbReference type="ARBA" id="ARBA00022556"/>
    </source>
</evidence>
<dbReference type="PANTHER" id="PTHR42724">
    <property type="entry name" value="TETRAACYLDISACCHARIDE 4'-KINASE"/>
    <property type="match status" value="1"/>
</dbReference>
<evidence type="ECO:0000256" key="7">
    <source>
        <dbReference type="ARBA" id="ARBA00022679"/>
    </source>
</evidence>
<evidence type="ECO:0000256" key="5">
    <source>
        <dbReference type="ARBA" id="ARBA00022516"/>
    </source>
</evidence>
<dbReference type="NCBIfam" id="TIGR00682">
    <property type="entry name" value="lpxK"/>
    <property type="match status" value="1"/>
</dbReference>
<evidence type="ECO:0000256" key="10">
    <source>
        <dbReference type="ARBA" id="ARBA00022840"/>
    </source>
</evidence>
<dbReference type="PANTHER" id="PTHR42724:SF1">
    <property type="entry name" value="TETRAACYLDISACCHARIDE 4'-KINASE, MITOCHONDRIAL-RELATED"/>
    <property type="match status" value="1"/>
</dbReference>
<keyword evidence="9 13" id="KW-0418">Kinase</keyword>
<evidence type="ECO:0000313" key="15">
    <source>
        <dbReference type="Proteomes" id="UP000310314"/>
    </source>
</evidence>
<comment type="similarity">
    <text evidence="13">Belongs to the LpxK family.</text>
</comment>
<evidence type="ECO:0000256" key="8">
    <source>
        <dbReference type="ARBA" id="ARBA00022741"/>
    </source>
</evidence>
<evidence type="ECO:0000256" key="11">
    <source>
        <dbReference type="ARBA" id="ARBA00023098"/>
    </source>
</evidence>
<comment type="caution">
    <text evidence="14">The sequence shown here is derived from an EMBL/GenBank/DDBJ whole genome shotgun (WGS) entry which is preliminary data.</text>
</comment>
<comment type="pathway">
    <text evidence="2 13">Glycolipid biosynthesis; lipid IV(A) biosynthesis; lipid IV(A) from (3R)-3-hydroxytetradecanoyl-[acyl-carrier-protein] and UDP-N-acetyl-alpha-D-glucosamine: step 6/6.</text>
</comment>
<keyword evidence="10 13" id="KW-0067">ATP-binding</keyword>
<evidence type="ECO:0000256" key="3">
    <source>
        <dbReference type="ARBA" id="ARBA00012071"/>
    </source>
</evidence>
<dbReference type="EC" id="2.7.1.130" evidence="3 13"/>
<dbReference type="GO" id="GO:0009029">
    <property type="term" value="F:lipid-A 4'-kinase activity"/>
    <property type="evidence" value="ECO:0007669"/>
    <property type="project" value="UniProtKB-UniRule"/>
</dbReference>
<evidence type="ECO:0000256" key="1">
    <source>
        <dbReference type="ARBA" id="ARBA00002274"/>
    </source>
</evidence>
<keyword evidence="8 13" id="KW-0547">Nucleotide-binding</keyword>